<comment type="similarity">
    <text evidence="1">Belongs to the DNA2/NAM7 helicase family.</text>
</comment>
<comment type="caution">
    <text evidence="8">The sequence shown here is derived from an EMBL/GenBank/DDBJ whole genome shotgun (WGS) entry which is preliminary data.</text>
</comment>
<dbReference type="Pfam" id="PF13087">
    <property type="entry name" value="AAA_12"/>
    <property type="match status" value="1"/>
</dbReference>
<keyword evidence="2" id="KW-0547">Nucleotide-binding</keyword>
<feature type="domain" description="DNA2/NAM7 helicase helicase" evidence="6">
    <location>
        <begin position="214"/>
        <end position="422"/>
    </location>
</feature>
<evidence type="ECO:0000256" key="3">
    <source>
        <dbReference type="ARBA" id="ARBA00022801"/>
    </source>
</evidence>
<dbReference type="OrthoDB" id="7066673at2"/>
<gene>
    <name evidence="8" type="ORF">C5Y98_24465</name>
</gene>
<accession>A0A2S8F9S9</accession>
<dbReference type="PANTHER" id="PTHR43788">
    <property type="entry name" value="DNA2/NAM7 HELICASE FAMILY MEMBER"/>
    <property type="match status" value="1"/>
</dbReference>
<keyword evidence="4" id="KW-0347">Helicase</keyword>
<evidence type="ECO:0000259" key="7">
    <source>
        <dbReference type="Pfam" id="PF13087"/>
    </source>
</evidence>
<proteinExistence type="inferred from homology"/>
<dbReference type="SUPFAM" id="SSF52540">
    <property type="entry name" value="P-loop containing nucleoside triphosphate hydrolases"/>
    <property type="match status" value="2"/>
</dbReference>
<evidence type="ECO:0000256" key="1">
    <source>
        <dbReference type="ARBA" id="ARBA00007913"/>
    </source>
</evidence>
<dbReference type="Proteomes" id="UP000239388">
    <property type="component" value="Unassembled WGS sequence"/>
</dbReference>
<evidence type="ECO:0000259" key="6">
    <source>
        <dbReference type="Pfam" id="PF13086"/>
    </source>
</evidence>
<protein>
    <submittedName>
        <fullName evidence="8">AAA family ATPase</fullName>
    </submittedName>
</protein>
<feature type="domain" description="DNA2/NAM7 helicase-like C-terminal" evidence="7">
    <location>
        <begin position="452"/>
        <end position="631"/>
    </location>
</feature>
<dbReference type="InterPro" id="IPR050534">
    <property type="entry name" value="Coronavir_polyprotein_1ab"/>
</dbReference>
<evidence type="ECO:0000313" key="8">
    <source>
        <dbReference type="EMBL" id="PQO28917.1"/>
    </source>
</evidence>
<dbReference type="InterPro" id="IPR041677">
    <property type="entry name" value="DNA2/NAM7_AAA_11"/>
</dbReference>
<dbReference type="PANTHER" id="PTHR43788:SF8">
    <property type="entry name" value="DNA-BINDING PROTEIN SMUBP-2"/>
    <property type="match status" value="1"/>
</dbReference>
<dbReference type="GO" id="GO:0005524">
    <property type="term" value="F:ATP binding"/>
    <property type="evidence" value="ECO:0007669"/>
    <property type="project" value="UniProtKB-KW"/>
</dbReference>
<dbReference type="GO" id="GO:0043139">
    <property type="term" value="F:5'-3' DNA helicase activity"/>
    <property type="evidence" value="ECO:0007669"/>
    <property type="project" value="TreeGrafter"/>
</dbReference>
<dbReference type="Gene3D" id="3.40.50.300">
    <property type="entry name" value="P-loop containing nucleotide triphosphate hydrolases"/>
    <property type="match status" value="4"/>
</dbReference>
<dbReference type="InterPro" id="IPR041679">
    <property type="entry name" value="DNA2/NAM7-like_C"/>
</dbReference>
<dbReference type="InterPro" id="IPR027417">
    <property type="entry name" value="P-loop_NTPase"/>
</dbReference>
<evidence type="ECO:0000256" key="4">
    <source>
        <dbReference type="ARBA" id="ARBA00022806"/>
    </source>
</evidence>
<sequence>MLRDDSVRQEDETLGFNLARFPIQLNLPEGDPTCFRNAREAIRREFRDSVKWKRLRCRGVSQITHTEKGSVYRLEIGHTVEFDWTWEGATAFRPIAMRDFSDETASDYENWASESEIQDSILWAGEVLEVDETNGWIFVSVADPEHPPTTGSFYVRPFEFLAFLDSIFHDPQYDQIQDLLPARLMASAGNIHPEVARGGVQGLPHLENLWQRAWGVLWGPPGTGKTYTTGRQVASVLEDPSERILVVSTTNRATDAAAIQIGRAARDFQRKELAAGSILRIGKGASLGSYEREDLTELLQGTETSYLARIEERFAELNKTTNSEKRALIRKEIKELREEMRDAGRRIFLDSDVRVVVSTAFRATTFLSSELVKKGLESGNAPFTTIFIDEAGLISRAAAAALSLLASRRVVLVGDPKQLAPISKISRILPTDEMTWLANSGLSHLRSFADRKDGIHVLREQRRMHSNICSVVSSYQYDDVLTTSPEADTREAEMPDILKDQPRAIWYVLDEHGEELPTIRAERGPGNRSWIRAATLKILGRLFSDPTFTTAHGLFISPFKAQAKQITAMLAENGHASWSSSTVHSQQGSEADVVIFDTVNAGSYGWPYDEWKRLVNVALSRSRESVIFIASRAEMDEPYLRPLLRFLSPRVLRKQGKKIFWEEVPAKVQSGPVKEDMTKAIDSLGYQITKRLELRPVLSQEQERLCRLELDGKPRLVRGVAGSGKTVVLAHWLMQTVKRLEGQADMRIWAVFANRSLQSLIGSSIESAWDKETDGKPFPWDRVSLYHIREILDVLLPEVGRSMREFQYEYDVAAEAYLEKVDVDTIAPRCDALFIDEAQDLGPQTLKLLTNLVRQTDPDDANSRSVNIFFDNAQNIYRRGTPTWSEFGIDMRGRSTVMKESFRSTQPITEFALNVLYRLQPPDSSPDHKELVNRGLIEKTRRSGNDWWKVRFNQVDGPKPTFRKFANLDSEIQGIADYCRHLIEQEGVQPADICLIYNGGNIKYRLEKTVAPILAEIDVELSVQTNKPFERDGSLLLATTSNSFKGYDAEVVIIVGADQFTAKKIGILPNNLYVAMTRARSELAIFAQQMKSPDAQKLYEVLEDCLDELHERPVVDKEISPHDDLVDLLAIIGDEHRKWLEDLARRFKLSQEPIFSSSGEVILEPIFWFKADDKIHACFGKPPLRQRVQQRIEDLGIRLL</sequence>
<name>A0A2S8F9S9_9BACT</name>
<dbReference type="GO" id="GO:0016787">
    <property type="term" value="F:hydrolase activity"/>
    <property type="evidence" value="ECO:0007669"/>
    <property type="project" value="UniProtKB-KW"/>
</dbReference>
<reference evidence="8 9" key="1">
    <citation type="submission" date="2018-02" db="EMBL/GenBank/DDBJ databases">
        <title>Comparative genomes isolates from brazilian mangrove.</title>
        <authorList>
            <person name="Araujo J.E."/>
            <person name="Taketani R.G."/>
            <person name="Silva M.C.P."/>
            <person name="Loureco M.V."/>
            <person name="Andreote F.D."/>
        </authorList>
    </citation>
    <scope>NUCLEOTIDE SEQUENCE [LARGE SCALE GENOMIC DNA]</scope>
    <source>
        <strain evidence="8 9">NAP PRIS-MGV</strain>
    </source>
</reference>
<keyword evidence="3" id="KW-0378">Hydrolase</keyword>
<dbReference type="AlphaFoldDB" id="A0A2S8F9S9"/>
<organism evidence="8 9">
    <name type="scientific">Blastopirellula marina</name>
    <dbReference type="NCBI Taxonomy" id="124"/>
    <lineage>
        <taxon>Bacteria</taxon>
        <taxon>Pseudomonadati</taxon>
        <taxon>Planctomycetota</taxon>
        <taxon>Planctomycetia</taxon>
        <taxon>Pirellulales</taxon>
        <taxon>Pirellulaceae</taxon>
        <taxon>Blastopirellula</taxon>
    </lineage>
</organism>
<keyword evidence="5" id="KW-0067">ATP-binding</keyword>
<dbReference type="EMBL" id="PUIB01000024">
    <property type="protein sequence ID" value="PQO28917.1"/>
    <property type="molecule type" value="Genomic_DNA"/>
</dbReference>
<evidence type="ECO:0000256" key="5">
    <source>
        <dbReference type="ARBA" id="ARBA00022840"/>
    </source>
</evidence>
<dbReference type="Pfam" id="PF13086">
    <property type="entry name" value="AAA_11"/>
    <property type="match status" value="1"/>
</dbReference>
<evidence type="ECO:0000313" key="9">
    <source>
        <dbReference type="Proteomes" id="UP000239388"/>
    </source>
</evidence>
<evidence type="ECO:0000256" key="2">
    <source>
        <dbReference type="ARBA" id="ARBA00022741"/>
    </source>
</evidence>